<accession>A0A7D7LGY4</accession>
<dbReference type="InterPro" id="IPR045854">
    <property type="entry name" value="NO2/SO3_Rdtase_4Fe4S_sf"/>
</dbReference>
<organism evidence="10 11">
    <name type="scientific">Nostoc edaphicum CCNP1411</name>
    <dbReference type="NCBI Taxonomy" id="1472755"/>
    <lineage>
        <taxon>Bacteria</taxon>
        <taxon>Bacillati</taxon>
        <taxon>Cyanobacteriota</taxon>
        <taxon>Cyanophyceae</taxon>
        <taxon>Nostocales</taxon>
        <taxon>Nostocaceae</taxon>
        <taxon>Nostoc</taxon>
    </lineage>
</organism>
<evidence type="ECO:0000256" key="6">
    <source>
        <dbReference type="ARBA" id="ARBA00023004"/>
    </source>
</evidence>
<dbReference type="InterPro" id="IPR036136">
    <property type="entry name" value="Nit/Sulf_reduc_fer-like_dom_sf"/>
</dbReference>
<dbReference type="AlphaFoldDB" id="A0A7D7LGY4"/>
<dbReference type="PANTHER" id="PTHR32439:SF0">
    <property type="entry name" value="FERREDOXIN--NITRITE REDUCTASE, CHLOROPLASTIC"/>
    <property type="match status" value="1"/>
</dbReference>
<comment type="similarity">
    <text evidence="1">Belongs to the nitrite and sulfite reductase 4Fe-4S domain family.</text>
</comment>
<evidence type="ECO:0000256" key="4">
    <source>
        <dbReference type="ARBA" id="ARBA00022723"/>
    </source>
</evidence>
<feature type="domain" description="Nitrite/Sulfite reductase ferredoxin-like" evidence="9">
    <location>
        <begin position="350"/>
        <end position="415"/>
    </location>
</feature>
<evidence type="ECO:0000256" key="5">
    <source>
        <dbReference type="ARBA" id="ARBA00023002"/>
    </source>
</evidence>
<evidence type="ECO:0000256" key="1">
    <source>
        <dbReference type="ARBA" id="ARBA00010429"/>
    </source>
</evidence>
<keyword evidence="7" id="KW-0411">Iron-sulfur</keyword>
<dbReference type="Gene3D" id="3.30.413.10">
    <property type="entry name" value="Sulfite Reductase Hemoprotein, domain 1"/>
    <property type="match status" value="2"/>
</dbReference>
<evidence type="ECO:0000313" key="10">
    <source>
        <dbReference type="EMBL" id="QMS91390.1"/>
    </source>
</evidence>
<evidence type="ECO:0000313" key="11">
    <source>
        <dbReference type="Proteomes" id="UP000514713"/>
    </source>
</evidence>
<feature type="domain" description="Nitrite/sulphite reductase 4Fe-4S" evidence="8">
    <location>
        <begin position="115"/>
        <end position="262"/>
    </location>
</feature>
<dbReference type="RefSeq" id="WP_181929021.1">
    <property type="nucleotide sequence ID" value="NZ_CP054698.1"/>
</dbReference>
<keyword evidence="6" id="KW-0408">Iron</keyword>
<name>A0A7D7LGY4_9NOSO</name>
<keyword evidence="4" id="KW-0479">Metal-binding</keyword>
<dbReference type="PROSITE" id="PS00365">
    <property type="entry name" value="NIR_SIR"/>
    <property type="match status" value="1"/>
</dbReference>
<proteinExistence type="inferred from homology"/>
<dbReference type="InterPro" id="IPR012798">
    <property type="entry name" value="Cbl_synth_CobG-like"/>
</dbReference>
<dbReference type="EC" id="1.14.13.83" evidence="10"/>
<dbReference type="GO" id="GO:0043818">
    <property type="term" value="F:precorrin-3B synthase activity"/>
    <property type="evidence" value="ECO:0007669"/>
    <property type="project" value="UniProtKB-EC"/>
</dbReference>
<dbReference type="PANTHER" id="PTHR32439">
    <property type="entry name" value="FERREDOXIN--NITRITE REDUCTASE, CHLOROPLASTIC"/>
    <property type="match status" value="1"/>
</dbReference>
<dbReference type="InterPro" id="IPR006066">
    <property type="entry name" value="NO2/SO3_Rdtase_FeS/sirohaem_BS"/>
</dbReference>
<reference evidence="11" key="1">
    <citation type="submission" date="2020-06" db="EMBL/GenBank/DDBJ databases">
        <title>Nostoc edaphicum CCNP1411 genome.</title>
        <authorList>
            <person name="Fidor A."/>
            <person name="Grabski M."/>
            <person name="Gawor J."/>
            <person name="Gromadka R."/>
            <person name="Wegrzyn G."/>
            <person name="Mazur-Marzec H."/>
        </authorList>
    </citation>
    <scope>NUCLEOTIDE SEQUENCE [LARGE SCALE GENOMIC DNA]</scope>
    <source>
        <strain evidence="11">CCNP1411</strain>
    </source>
</reference>
<evidence type="ECO:0000259" key="9">
    <source>
        <dbReference type="Pfam" id="PF03460"/>
    </source>
</evidence>
<evidence type="ECO:0000259" key="8">
    <source>
        <dbReference type="Pfam" id="PF01077"/>
    </source>
</evidence>
<dbReference type="SUPFAM" id="SSF55124">
    <property type="entry name" value="Nitrite/Sulfite reductase N-terminal domain-like"/>
    <property type="match status" value="2"/>
</dbReference>
<dbReference type="GO" id="GO:0020037">
    <property type="term" value="F:heme binding"/>
    <property type="evidence" value="ECO:0007669"/>
    <property type="project" value="InterPro"/>
</dbReference>
<feature type="domain" description="Nitrite/Sulfite reductase ferredoxin-like" evidence="9">
    <location>
        <begin position="47"/>
        <end position="103"/>
    </location>
</feature>
<dbReference type="KEGG" id="ned:HUN01_28730"/>
<evidence type="ECO:0000256" key="7">
    <source>
        <dbReference type="ARBA" id="ARBA00023014"/>
    </source>
</evidence>
<dbReference type="GO" id="GO:0046872">
    <property type="term" value="F:metal ion binding"/>
    <property type="evidence" value="ECO:0007669"/>
    <property type="project" value="UniProtKB-KW"/>
</dbReference>
<protein>
    <submittedName>
        <fullName evidence="10">Precorrin-3B synthase</fullName>
        <ecNumber evidence="10">1.14.13.83</ecNumber>
    </submittedName>
</protein>
<sequence length="586" mass="64694">MPTLRMSSRHTHRLLPALHGEGVLNLLSGFATCPGLFYATPAADGILSRIRIPGGIISSQQCRAIADIAEQHGGGYIDVTNRANLQVREIRTGINAEVLKYLQDMGLGSGNTVVDQIRNIMTSPTAGIDPQELIDTRPFVQSWDDYIAAHPALSGLSAKFSVCFDGGGIIQVCDRLNDIAFAAVLIDDNVYFRLYLSVGEKGQPPSDTGILLPPEQCLPVLAALADVYLAHSNTTSKRRLRLRELLNTLGCENYLQEVEQCLPFPLLFSEKRKDLTPHQDKLRCTHKSETVYSSEFKRKFYPSLTLPLERGGNCISSFPPFQGGIKGGNSTCVYTVDQGKGEKYQHIGIHPQRQQGLFYIGVVLPLGRLENRQMRGLADLAAKYGSGTLRLTPWQNLLLTDIPQQWVADVQNEIAFLGLDSSATNIKSALVACSGKKGCASSATDTKSHALTLAEYLKTRVTLDCSVNIHFTGCEKSCAQHGKSDITLLGVSIEAENGTVEGYHVYVGDSKYKFGRELYQYVTFAELPALIERMLYVYKIRRLNSDESFGKFANRYALTQLQQLFNIIPQSFVNNKIPNFLEKSAI</sequence>
<gene>
    <name evidence="10" type="primary">cobG</name>
    <name evidence="10" type="ORF">HUN01_28730</name>
</gene>
<keyword evidence="11" id="KW-1185">Reference proteome</keyword>
<dbReference type="Gene3D" id="3.90.480.10">
    <property type="entry name" value="Sulfite Reductase Hemoprotein,Domain 2"/>
    <property type="match status" value="2"/>
</dbReference>
<dbReference type="GO" id="GO:0051539">
    <property type="term" value="F:4 iron, 4 sulfur cluster binding"/>
    <property type="evidence" value="ECO:0007669"/>
    <property type="project" value="UniProtKB-KW"/>
</dbReference>
<keyword evidence="3" id="KW-0349">Heme</keyword>
<evidence type="ECO:0000256" key="2">
    <source>
        <dbReference type="ARBA" id="ARBA00022485"/>
    </source>
</evidence>
<evidence type="ECO:0000256" key="3">
    <source>
        <dbReference type="ARBA" id="ARBA00022617"/>
    </source>
</evidence>
<dbReference type="EMBL" id="CP054698">
    <property type="protein sequence ID" value="QMS91390.1"/>
    <property type="molecule type" value="Genomic_DNA"/>
</dbReference>
<keyword evidence="5 10" id="KW-0560">Oxidoreductase</keyword>
<dbReference type="InterPro" id="IPR051329">
    <property type="entry name" value="NIR_SIR_4Fe-4S"/>
</dbReference>
<dbReference type="InterPro" id="IPR005117">
    <property type="entry name" value="NiRdtase/SiRdtase_haem-b_fer"/>
</dbReference>
<dbReference type="Proteomes" id="UP000514713">
    <property type="component" value="Chromosome"/>
</dbReference>
<dbReference type="Pfam" id="PF03460">
    <property type="entry name" value="NIR_SIR_ferr"/>
    <property type="match status" value="2"/>
</dbReference>
<keyword evidence="2" id="KW-0004">4Fe-4S</keyword>
<dbReference type="InterPro" id="IPR006067">
    <property type="entry name" value="NO2/SO3_Rdtase_4Fe4S_dom"/>
</dbReference>
<dbReference type="SUPFAM" id="SSF56014">
    <property type="entry name" value="Nitrite and sulphite reductase 4Fe-4S domain-like"/>
    <property type="match status" value="2"/>
</dbReference>
<dbReference type="NCBIfam" id="TIGR02435">
    <property type="entry name" value="CobG"/>
    <property type="match status" value="1"/>
</dbReference>
<dbReference type="Pfam" id="PF01077">
    <property type="entry name" value="NIR_SIR"/>
    <property type="match status" value="1"/>
</dbReference>